<dbReference type="HOGENOM" id="CLU_2866158_0_0_4"/>
<accession>H3KBZ3</accession>
<sequence>MPKRTPAVKGGAQIFDARTPPAISPFLASRHPSWERLLRATRPHRIRLPLQCQGDPINVAFRQS</sequence>
<name>H3KBZ3_9BURK</name>
<evidence type="ECO:0000313" key="1">
    <source>
        <dbReference type="EMBL" id="EHY32368.1"/>
    </source>
</evidence>
<dbReference type="AlphaFoldDB" id="H3KBZ3"/>
<reference evidence="1 2" key="1">
    <citation type="submission" date="2011-11" db="EMBL/GenBank/DDBJ databases">
        <authorList>
            <person name="Weinstock G."/>
            <person name="Sodergren E."/>
            <person name="Clifton S."/>
            <person name="Fulton L."/>
            <person name="Fulton B."/>
            <person name="Courtney L."/>
            <person name="Fronick C."/>
            <person name="Harrison M."/>
            <person name="Strong C."/>
            <person name="Farmer C."/>
            <person name="Delahaunty K."/>
            <person name="Markovic C."/>
            <person name="Hall O."/>
            <person name="Minx P."/>
            <person name="Tomlinson C."/>
            <person name="Mitreva M."/>
            <person name="Hou S."/>
            <person name="Chen J."/>
            <person name="Wollam A."/>
            <person name="Pepin K.H."/>
            <person name="Johnson M."/>
            <person name="Bhonagiri V."/>
            <person name="Zhang X."/>
            <person name="Suruliraj S."/>
            <person name="Warren W."/>
            <person name="Chinwalla A."/>
            <person name="Mardis E.R."/>
            <person name="Wilson R.K."/>
        </authorList>
    </citation>
    <scope>NUCLEOTIDE SEQUENCE [LARGE SCALE GENOMIC DNA]</scope>
    <source>
        <strain evidence="1 2">YIT 11816</strain>
    </source>
</reference>
<dbReference type="EMBL" id="AFBQ01000032">
    <property type="protein sequence ID" value="EHY32368.1"/>
    <property type="molecule type" value="Genomic_DNA"/>
</dbReference>
<protein>
    <submittedName>
        <fullName evidence="1">Uncharacterized protein</fullName>
    </submittedName>
</protein>
<proteinExistence type="predicted"/>
<dbReference type="Proteomes" id="UP000004956">
    <property type="component" value="Unassembled WGS sequence"/>
</dbReference>
<comment type="caution">
    <text evidence="1">The sequence shown here is derived from an EMBL/GenBank/DDBJ whole genome shotgun (WGS) entry which is preliminary data.</text>
</comment>
<evidence type="ECO:0000313" key="2">
    <source>
        <dbReference type="Proteomes" id="UP000004956"/>
    </source>
</evidence>
<gene>
    <name evidence="1" type="ORF">HMPREF9440_00242</name>
</gene>
<organism evidence="1 2">
    <name type="scientific">Sutterella parvirubra YIT 11816</name>
    <dbReference type="NCBI Taxonomy" id="762967"/>
    <lineage>
        <taxon>Bacteria</taxon>
        <taxon>Pseudomonadati</taxon>
        <taxon>Pseudomonadota</taxon>
        <taxon>Betaproteobacteria</taxon>
        <taxon>Burkholderiales</taxon>
        <taxon>Sutterellaceae</taxon>
        <taxon>Sutterella</taxon>
    </lineage>
</organism>
<keyword evidence="2" id="KW-1185">Reference proteome</keyword>